<dbReference type="InterPro" id="IPR026444">
    <property type="entry name" value="Secre_tail"/>
</dbReference>
<gene>
    <name evidence="3" type="ORF">IX84_09290</name>
</gene>
<feature type="domain" description="Secretion system C-terminal sorting" evidence="2">
    <location>
        <begin position="455"/>
        <end position="528"/>
    </location>
</feature>
<reference evidence="3 4" key="1">
    <citation type="journal article" date="2014" name="Int. J. Syst. Evol. Microbiol.">
        <title>Phaeodactylibacter xiamenensis gen. nov., sp. nov., a member of the family Saprospiraceae isolated from the marine alga Phaeodactylum tricornutum.</title>
        <authorList>
            <person name="Chen Z.Jr."/>
            <person name="Lei X."/>
            <person name="Lai Q."/>
            <person name="Li Y."/>
            <person name="Zhang B."/>
            <person name="Zhang J."/>
            <person name="Zhang H."/>
            <person name="Yang L."/>
            <person name="Zheng W."/>
            <person name="Tian Y."/>
            <person name="Yu Z."/>
            <person name="Xu H.Jr."/>
            <person name="Zheng T."/>
        </authorList>
    </citation>
    <scope>NUCLEOTIDE SEQUENCE [LARGE SCALE GENOMIC DNA]</scope>
    <source>
        <strain evidence="3 4">KD52</strain>
    </source>
</reference>
<dbReference type="Proteomes" id="UP000029736">
    <property type="component" value="Unassembled WGS sequence"/>
</dbReference>
<dbReference type="Pfam" id="PF18962">
    <property type="entry name" value="Por_Secre_tail"/>
    <property type="match status" value="1"/>
</dbReference>
<dbReference type="AlphaFoldDB" id="A0A098SBF6"/>
<keyword evidence="1" id="KW-0732">Signal</keyword>
<accession>A0A098SBF6</accession>
<proteinExistence type="predicted"/>
<sequence length="531" mass="58568">MRSFTLVLLLSSLLTSTFAQSDFSVTVHPFTIDGFDGLQSFVSATHDGHILIIGGRKDGLHQRQPFASFLASDNNTTIHLLHPETGGHWSESVSALPEPLQEQLQSTNMQFHQVDNQLIITGGYGFSPSMNDHITYAMLTVVDVPALVSALLNDGDIAPAFQYVPDFRMAVTGGYLQHLQDTFYLVGGHRFTGRYNPHNGPSFEQEYSNSIRRFIIENIDSDPSIGWYETWTDEMNLHRRDYNLVKQVFPGEELGMTAFSGVFQHAVDLPFLNAVDITGAGYTVNNDFEQHLNHYHCGTAPIYDTTTGDMHTLFFGGMSQFYLDAKGELQEDQEVPFVPTIGRVTRHADGSMTEQRVGELPALLGAGSEFIPVDNTLDWQPDIQMLNLPAAGDSLFIGYLVGGIESTQPNIFFINDGTQSVATNSLFRVYLKPEGLSNNQEVPAQPKLQSLLLSPNPAVNQLQLSFELAEASTVLATMVDYQGKIIRQTDLGYLGAGEQTATLGIEDLPTGAYLLNLTAGQSQVVERFLKK</sequence>
<keyword evidence="4" id="KW-1185">Reference proteome</keyword>
<dbReference type="OrthoDB" id="5526825at2"/>
<feature type="signal peptide" evidence="1">
    <location>
        <begin position="1"/>
        <end position="21"/>
    </location>
</feature>
<dbReference type="EMBL" id="JPOS01000019">
    <property type="protein sequence ID" value="KGE88377.1"/>
    <property type="molecule type" value="Genomic_DNA"/>
</dbReference>
<dbReference type="STRING" id="1524460.IX84_09290"/>
<evidence type="ECO:0000313" key="3">
    <source>
        <dbReference type="EMBL" id="KGE88377.1"/>
    </source>
</evidence>
<dbReference type="RefSeq" id="WP_044218995.1">
    <property type="nucleotide sequence ID" value="NZ_JBKAGJ010000017.1"/>
</dbReference>
<organism evidence="3 4">
    <name type="scientific">Phaeodactylibacter xiamenensis</name>
    <dbReference type="NCBI Taxonomy" id="1524460"/>
    <lineage>
        <taxon>Bacteria</taxon>
        <taxon>Pseudomonadati</taxon>
        <taxon>Bacteroidota</taxon>
        <taxon>Saprospiria</taxon>
        <taxon>Saprospirales</taxon>
        <taxon>Haliscomenobacteraceae</taxon>
        <taxon>Phaeodactylibacter</taxon>
    </lineage>
</organism>
<evidence type="ECO:0000256" key="1">
    <source>
        <dbReference type="SAM" id="SignalP"/>
    </source>
</evidence>
<dbReference type="InterPro" id="IPR011043">
    <property type="entry name" value="Gal_Oxase/kelch_b-propeller"/>
</dbReference>
<dbReference type="NCBIfam" id="TIGR04183">
    <property type="entry name" value="Por_Secre_tail"/>
    <property type="match status" value="1"/>
</dbReference>
<dbReference type="SUPFAM" id="SSF50965">
    <property type="entry name" value="Galactose oxidase, central domain"/>
    <property type="match status" value="1"/>
</dbReference>
<evidence type="ECO:0000313" key="4">
    <source>
        <dbReference type="Proteomes" id="UP000029736"/>
    </source>
</evidence>
<dbReference type="InterPro" id="IPR015915">
    <property type="entry name" value="Kelch-typ_b-propeller"/>
</dbReference>
<name>A0A098SBF6_9BACT</name>
<feature type="chain" id="PRO_5001947861" description="Secretion system C-terminal sorting domain-containing protein" evidence="1">
    <location>
        <begin position="22"/>
        <end position="531"/>
    </location>
</feature>
<evidence type="ECO:0000259" key="2">
    <source>
        <dbReference type="Pfam" id="PF18962"/>
    </source>
</evidence>
<comment type="caution">
    <text evidence="3">The sequence shown here is derived from an EMBL/GenBank/DDBJ whole genome shotgun (WGS) entry which is preliminary data.</text>
</comment>
<dbReference type="Gene3D" id="2.120.10.80">
    <property type="entry name" value="Kelch-type beta propeller"/>
    <property type="match status" value="1"/>
</dbReference>
<protein>
    <recommendedName>
        <fullName evidence="2">Secretion system C-terminal sorting domain-containing protein</fullName>
    </recommendedName>
</protein>